<gene>
    <name evidence="1" type="ORF">ENT37_05175</name>
</gene>
<dbReference type="CDD" id="cd00090">
    <property type="entry name" value="HTH_ARSR"/>
    <property type="match status" value="1"/>
</dbReference>
<dbReference type="InterPro" id="IPR036390">
    <property type="entry name" value="WH_DNA-bd_sf"/>
</dbReference>
<dbReference type="InterPro" id="IPR036388">
    <property type="entry name" value="WH-like_DNA-bd_sf"/>
</dbReference>
<dbReference type="EMBL" id="DSYK01000266">
    <property type="protein sequence ID" value="HGS21244.1"/>
    <property type="molecule type" value="Genomic_DNA"/>
</dbReference>
<evidence type="ECO:0000313" key="1">
    <source>
        <dbReference type="EMBL" id="HGS21244.1"/>
    </source>
</evidence>
<dbReference type="Gene3D" id="1.10.10.10">
    <property type="entry name" value="Winged helix-like DNA-binding domain superfamily/Winged helix DNA-binding domain"/>
    <property type="match status" value="1"/>
</dbReference>
<dbReference type="PANTHER" id="PTHR38600:SF2">
    <property type="entry name" value="SLL0088 PROTEIN"/>
    <property type="match status" value="1"/>
</dbReference>
<protein>
    <submittedName>
        <fullName evidence="1">Winged helix-turn-helix transcriptional regulator</fullName>
    </submittedName>
</protein>
<dbReference type="Pfam" id="PF13412">
    <property type="entry name" value="HTH_24"/>
    <property type="match status" value="1"/>
</dbReference>
<comment type="caution">
    <text evidence="1">The sequence shown here is derived from an EMBL/GenBank/DDBJ whole genome shotgun (WGS) entry which is preliminary data.</text>
</comment>
<dbReference type="InterPro" id="IPR011991">
    <property type="entry name" value="ArsR-like_HTH"/>
</dbReference>
<name>A0A7C4PJX4_9CHLR</name>
<reference evidence="1" key="1">
    <citation type="journal article" date="2020" name="mSystems">
        <title>Genome- and Community-Level Interaction Insights into Carbon Utilization and Element Cycling Functions of Hydrothermarchaeota in Hydrothermal Sediment.</title>
        <authorList>
            <person name="Zhou Z."/>
            <person name="Liu Y."/>
            <person name="Xu W."/>
            <person name="Pan J."/>
            <person name="Luo Z.H."/>
            <person name="Li M."/>
        </authorList>
    </citation>
    <scope>NUCLEOTIDE SEQUENCE [LARGE SCALE GENOMIC DNA]</scope>
    <source>
        <strain evidence="1">SpSt-573</strain>
    </source>
</reference>
<organism evidence="1">
    <name type="scientific">Anaerolinea thermolimosa</name>
    <dbReference type="NCBI Taxonomy" id="229919"/>
    <lineage>
        <taxon>Bacteria</taxon>
        <taxon>Bacillati</taxon>
        <taxon>Chloroflexota</taxon>
        <taxon>Anaerolineae</taxon>
        <taxon>Anaerolineales</taxon>
        <taxon>Anaerolineaceae</taxon>
        <taxon>Anaerolinea</taxon>
    </lineage>
</organism>
<dbReference type="SUPFAM" id="SSF46785">
    <property type="entry name" value="Winged helix' DNA-binding domain"/>
    <property type="match status" value="1"/>
</dbReference>
<proteinExistence type="predicted"/>
<dbReference type="AlphaFoldDB" id="A0A7C4PJX4"/>
<sequence length="213" mass="24080">MAGMKSTRERIIQTLLQHPKSTVQDLAEAVGINGISVRHHLNSLLAENLVIVEEVRHGVGRPRQVYSLSEKGLERFPTRYYRLANRLLEQIKESLPGPVVNHLFRQIASDMAADMAVKAQSLPFEERLDLIKQVLASEGFSVEWEKQGDEYRIYETTCPYLHIGQSHPEVCTVDQELISTVLSIPTEKVQCVLNGDTHCMYVIQNQAIGEKKS</sequence>
<dbReference type="PANTHER" id="PTHR38600">
    <property type="entry name" value="TRANSCRIPTIONAL REGULATORY PROTEIN"/>
    <property type="match status" value="1"/>
</dbReference>
<accession>A0A7C4PJX4</accession>